<reference evidence="2 3" key="1">
    <citation type="submission" date="2019-11" db="EMBL/GenBank/DDBJ databases">
        <title>Genome analysis of Rhizobacterium cereale a novel genus and species isolated from maize roots in North Spain.</title>
        <authorList>
            <person name="Menendez E."/>
            <person name="Flores-Felix J.D."/>
            <person name="Ramirez-Bahena M.-H."/>
            <person name="Igual J.M."/>
            <person name="Garcia-Fraile P."/>
            <person name="Peix A."/>
            <person name="Velazquez E."/>
        </authorList>
    </citation>
    <scope>NUCLEOTIDE SEQUENCE [LARGE SCALE GENOMIC DNA]</scope>
    <source>
        <strain evidence="2 3">RZME27</strain>
    </source>
</reference>
<dbReference type="RefSeq" id="WP_153360312.1">
    <property type="nucleotide sequence ID" value="NZ_JAYKOO010000004.1"/>
</dbReference>
<dbReference type="Proteomes" id="UP000435138">
    <property type="component" value="Unassembled WGS sequence"/>
</dbReference>
<organism evidence="2 3">
    <name type="scientific">Endobacterium cereale</name>
    <dbReference type="NCBI Taxonomy" id="2663029"/>
    <lineage>
        <taxon>Bacteria</taxon>
        <taxon>Pseudomonadati</taxon>
        <taxon>Pseudomonadota</taxon>
        <taxon>Alphaproteobacteria</taxon>
        <taxon>Hyphomicrobiales</taxon>
        <taxon>Rhizobiaceae</taxon>
        <taxon>Endobacterium</taxon>
    </lineage>
</organism>
<dbReference type="AlphaFoldDB" id="A0A6A8AMS5"/>
<feature type="signal peptide" evidence="1">
    <location>
        <begin position="1"/>
        <end position="24"/>
    </location>
</feature>
<name>A0A6A8AMS5_9HYPH</name>
<gene>
    <name evidence="2" type="ORF">GAO09_28840</name>
</gene>
<proteinExistence type="predicted"/>
<comment type="caution">
    <text evidence="2">The sequence shown here is derived from an EMBL/GenBank/DDBJ whole genome shotgun (WGS) entry which is preliminary data.</text>
</comment>
<protein>
    <submittedName>
        <fullName evidence="2">Uncharacterized protein</fullName>
    </submittedName>
</protein>
<dbReference type="EMBL" id="WIXI01000051">
    <property type="protein sequence ID" value="MQY50041.1"/>
    <property type="molecule type" value="Genomic_DNA"/>
</dbReference>
<keyword evidence="1" id="KW-0732">Signal</keyword>
<keyword evidence="3" id="KW-1185">Reference proteome</keyword>
<accession>A0A6A8AMS5</accession>
<evidence type="ECO:0000256" key="1">
    <source>
        <dbReference type="SAM" id="SignalP"/>
    </source>
</evidence>
<evidence type="ECO:0000313" key="3">
    <source>
        <dbReference type="Proteomes" id="UP000435138"/>
    </source>
</evidence>
<sequence length="160" mass="17410">MFVTLRFLAGIAVVSLPIAPAALAADFPVRKPGLWILTSKDNPFADWSMCVGDSKNHFIDSDVWSDFDKECEVMTSSWNGNEGALEAGCELSGTGNVKMALTYAGDFQKSYRFESITSFKAAGEQVSQTIRAEVKFAGQCPVELRPGMKKMTRTGIVLGK</sequence>
<feature type="chain" id="PRO_5025460905" evidence="1">
    <location>
        <begin position="25"/>
        <end position="160"/>
    </location>
</feature>
<evidence type="ECO:0000313" key="2">
    <source>
        <dbReference type="EMBL" id="MQY50041.1"/>
    </source>
</evidence>